<name>A0A1I7LEW6_9BACL</name>
<dbReference type="STRING" id="392015.SAMN05421543_14119"/>
<evidence type="ECO:0000313" key="2">
    <source>
        <dbReference type="Proteomes" id="UP000183508"/>
    </source>
</evidence>
<dbReference type="Proteomes" id="UP000183508">
    <property type="component" value="Unassembled WGS sequence"/>
</dbReference>
<keyword evidence="2" id="KW-1185">Reference proteome</keyword>
<evidence type="ECO:0000313" key="1">
    <source>
        <dbReference type="EMBL" id="SFV08116.1"/>
    </source>
</evidence>
<dbReference type="RefSeq" id="WP_074956637.1">
    <property type="nucleotide sequence ID" value="NZ_FPBV01000041.1"/>
</dbReference>
<proteinExistence type="predicted"/>
<organism evidence="1 2">
    <name type="scientific">Alicyclobacillus macrosporangiidus</name>
    <dbReference type="NCBI Taxonomy" id="392015"/>
    <lineage>
        <taxon>Bacteria</taxon>
        <taxon>Bacillati</taxon>
        <taxon>Bacillota</taxon>
        <taxon>Bacilli</taxon>
        <taxon>Bacillales</taxon>
        <taxon>Alicyclobacillaceae</taxon>
        <taxon>Alicyclobacillus</taxon>
    </lineage>
</organism>
<reference evidence="2" key="1">
    <citation type="submission" date="2016-10" db="EMBL/GenBank/DDBJ databases">
        <authorList>
            <person name="Varghese N."/>
        </authorList>
    </citation>
    <scope>NUCLEOTIDE SEQUENCE [LARGE SCALE GENOMIC DNA]</scope>
    <source>
        <strain evidence="2">DSM 17980</strain>
    </source>
</reference>
<gene>
    <name evidence="1" type="ORF">SAMN05421543_14119</name>
</gene>
<dbReference type="AlphaFoldDB" id="A0A1I7LEW6"/>
<accession>A0A1I7LEW6</accession>
<sequence length="107" mass="12218">MAAQTVQDKRGLTIQEGTRVKWDSHGGGGWRYKEGEVVAVVRPGESAFRYLPAELPRSQRKFDTDVAFPMQGDRVLVRVPRFSKRNGSVLRYDYYCPRAAQVEVIEE</sequence>
<dbReference type="OrthoDB" id="2376647at2"/>
<protein>
    <submittedName>
        <fullName evidence="1">Uncharacterized protein</fullName>
    </submittedName>
</protein>
<dbReference type="EMBL" id="FPBV01000041">
    <property type="protein sequence ID" value="SFV08116.1"/>
    <property type="molecule type" value="Genomic_DNA"/>
</dbReference>